<protein>
    <submittedName>
        <fullName evidence="10">YadA C-terminal domain-containing protein</fullName>
    </submittedName>
</protein>
<evidence type="ECO:0000313" key="10">
    <source>
        <dbReference type="EMBL" id="WAV97968.1"/>
    </source>
</evidence>
<keyword evidence="4" id="KW-0812">Transmembrane</keyword>
<dbReference type="EMBL" id="CP098248">
    <property type="protein sequence ID" value="WAV97968.1"/>
    <property type="molecule type" value="Genomic_DNA"/>
</dbReference>
<dbReference type="Gene3D" id="3.30.1300.30">
    <property type="entry name" value="GSPII I/J protein-like"/>
    <property type="match status" value="1"/>
</dbReference>
<evidence type="ECO:0000256" key="6">
    <source>
        <dbReference type="ARBA" id="ARBA00023136"/>
    </source>
</evidence>
<dbReference type="RefSeq" id="WP_269265565.1">
    <property type="nucleotide sequence ID" value="NZ_CP098248.1"/>
</dbReference>
<evidence type="ECO:0000256" key="4">
    <source>
        <dbReference type="ARBA" id="ARBA00022692"/>
    </source>
</evidence>
<dbReference type="PROSITE" id="PS51257">
    <property type="entry name" value="PROKAR_LIPOPROTEIN"/>
    <property type="match status" value="1"/>
</dbReference>
<dbReference type="InterPro" id="IPR005594">
    <property type="entry name" value="YadA_C"/>
</dbReference>
<organism evidence="10 11">
    <name type="scientific">Oxalobacter aliiformigenes</name>
    <dbReference type="NCBI Taxonomy" id="2946593"/>
    <lineage>
        <taxon>Bacteria</taxon>
        <taxon>Pseudomonadati</taxon>
        <taxon>Pseudomonadota</taxon>
        <taxon>Betaproteobacteria</taxon>
        <taxon>Burkholderiales</taxon>
        <taxon>Oxalobacteraceae</taxon>
        <taxon>Oxalobacter</taxon>
    </lineage>
</organism>
<feature type="domain" description="Trimeric autotransporter adhesin YadA-like C-terminal membrane anchor" evidence="9">
    <location>
        <begin position="267"/>
        <end position="325"/>
    </location>
</feature>
<evidence type="ECO:0000256" key="3">
    <source>
        <dbReference type="ARBA" id="ARBA00022452"/>
    </source>
</evidence>
<gene>
    <name evidence="10" type="ORF">NB645_04370</name>
</gene>
<sequence length="325" mass="33511">MNKKWIVVLIGSLFAAGVACAQEVAYDKVTVSNSTVIDNEGVKLPGVWIAPAGTVLLDDPFGVTVLSHEHLNISDMDSEVIVSSDDVELSIRNDEGNIENHSLLQTSRLAKETSQTVENFSTQIEANTAGIATNAAAIESNTAGIAANAAAIESNTADIATNAAAIKETNKRTGTIAVSQEGGRTTTTVSGDSVVFGNNAKQSVRIEGGNVCSTGDIFNGNGHSIEGNRAAIKDVDSRLSGVESRLSDVKRTAYRGIAAVTAIANIPTVDYNKRFAIGVGMGNVEGENALATGASLRATESLTFKASVGKSGSQATYGAGAALSF</sequence>
<dbReference type="Pfam" id="PF03895">
    <property type="entry name" value="YadA_anchor"/>
    <property type="match status" value="1"/>
</dbReference>
<keyword evidence="6" id="KW-0472">Membrane</keyword>
<evidence type="ECO:0000256" key="8">
    <source>
        <dbReference type="SAM" id="SignalP"/>
    </source>
</evidence>
<keyword evidence="5 8" id="KW-0732">Signal</keyword>
<keyword evidence="3" id="KW-1134">Transmembrane beta strand</keyword>
<dbReference type="InterPro" id="IPR045584">
    <property type="entry name" value="Pilin-like"/>
</dbReference>
<dbReference type="SUPFAM" id="SSF54523">
    <property type="entry name" value="Pili subunits"/>
    <property type="match status" value="1"/>
</dbReference>
<name>A0ABY7JLE7_9BURK</name>
<feature type="chain" id="PRO_5047155388" evidence="8">
    <location>
        <begin position="22"/>
        <end position="325"/>
    </location>
</feature>
<dbReference type="Proteomes" id="UP001164794">
    <property type="component" value="Chromosome"/>
</dbReference>
<proteinExistence type="predicted"/>
<accession>A0ABY7JLE7</accession>
<evidence type="ECO:0000259" key="9">
    <source>
        <dbReference type="Pfam" id="PF03895"/>
    </source>
</evidence>
<evidence type="ECO:0000256" key="2">
    <source>
        <dbReference type="ARBA" id="ARBA00004442"/>
    </source>
</evidence>
<reference evidence="10" key="1">
    <citation type="journal article" date="2022" name="Front. Microbiol.">
        <title>New perspectives on an old grouping: The genomic and phenotypic variability of Oxalobacter formigenes and the implications for calcium oxalate stone prevention.</title>
        <authorList>
            <person name="Chmiel J.A."/>
            <person name="Carr C."/>
            <person name="Stuivenberg G.A."/>
            <person name="Venema R."/>
            <person name="Chanyi R.M."/>
            <person name="Al K.F."/>
            <person name="Giguere D."/>
            <person name="Say H."/>
            <person name="Akouris P.P."/>
            <person name="Dominguez Romero S.A."/>
            <person name="Kwong A."/>
            <person name="Tai V."/>
            <person name="Koval S.F."/>
            <person name="Razvi H."/>
            <person name="Bjazevic J."/>
            <person name="Burton J.P."/>
        </authorList>
    </citation>
    <scope>NUCLEOTIDE SEQUENCE</scope>
    <source>
        <strain evidence="10">HOxNP-1</strain>
    </source>
</reference>
<feature type="signal peptide" evidence="8">
    <location>
        <begin position="1"/>
        <end position="21"/>
    </location>
</feature>
<evidence type="ECO:0000256" key="7">
    <source>
        <dbReference type="ARBA" id="ARBA00023237"/>
    </source>
</evidence>
<dbReference type="Gene3D" id="1.20.5.340">
    <property type="match status" value="1"/>
</dbReference>
<keyword evidence="7" id="KW-0998">Cell outer membrane</keyword>
<comment type="subcellular location">
    <subcellularLocation>
        <location evidence="2">Cell outer membrane</location>
    </subcellularLocation>
    <subcellularLocation>
        <location evidence="1">Cell surface</location>
    </subcellularLocation>
</comment>
<evidence type="ECO:0000256" key="1">
    <source>
        <dbReference type="ARBA" id="ARBA00004241"/>
    </source>
</evidence>
<keyword evidence="11" id="KW-1185">Reference proteome</keyword>
<evidence type="ECO:0000256" key="5">
    <source>
        <dbReference type="ARBA" id="ARBA00022729"/>
    </source>
</evidence>
<evidence type="ECO:0000313" key="11">
    <source>
        <dbReference type="Proteomes" id="UP001164794"/>
    </source>
</evidence>